<organism evidence="2 3">
    <name type="scientific">Ditylenchus dipsaci</name>
    <dbReference type="NCBI Taxonomy" id="166011"/>
    <lineage>
        <taxon>Eukaryota</taxon>
        <taxon>Metazoa</taxon>
        <taxon>Ecdysozoa</taxon>
        <taxon>Nematoda</taxon>
        <taxon>Chromadorea</taxon>
        <taxon>Rhabditida</taxon>
        <taxon>Tylenchina</taxon>
        <taxon>Tylenchomorpha</taxon>
        <taxon>Sphaerularioidea</taxon>
        <taxon>Anguinidae</taxon>
        <taxon>Anguininae</taxon>
        <taxon>Ditylenchus</taxon>
    </lineage>
</organism>
<evidence type="ECO:0000313" key="3">
    <source>
        <dbReference type="WBParaSite" id="jg23381"/>
    </source>
</evidence>
<sequence>MIITANDAITILDMTRIYELAEEYSSKEFSGLQYCNRITSEELAAEPLTSSIPMQPQHEVTSACQASTSSKRTADETVDVDERVPKNR</sequence>
<accession>A0A915DUQ4</accession>
<dbReference type="AlphaFoldDB" id="A0A915DUQ4"/>
<reference evidence="3" key="1">
    <citation type="submission" date="2022-11" db="UniProtKB">
        <authorList>
            <consortium name="WormBaseParasite"/>
        </authorList>
    </citation>
    <scope>IDENTIFICATION</scope>
</reference>
<dbReference type="Proteomes" id="UP000887574">
    <property type="component" value="Unplaced"/>
</dbReference>
<name>A0A915DUQ4_9BILA</name>
<proteinExistence type="predicted"/>
<protein>
    <submittedName>
        <fullName evidence="3">Uncharacterized protein</fullName>
    </submittedName>
</protein>
<feature type="compositionally biased region" description="Polar residues" evidence="1">
    <location>
        <begin position="50"/>
        <end position="71"/>
    </location>
</feature>
<evidence type="ECO:0000256" key="1">
    <source>
        <dbReference type="SAM" id="MobiDB-lite"/>
    </source>
</evidence>
<keyword evidence="2" id="KW-1185">Reference proteome</keyword>
<feature type="compositionally biased region" description="Basic and acidic residues" evidence="1">
    <location>
        <begin position="72"/>
        <end position="88"/>
    </location>
</feature>
<evidence type="ECO:0000313" key="2">
    <source>
        <dbReference type="Proteomes" id="UP000887574"/>
    </source>
</evidence>
<dbReference type="WBParaSite" id="jg23381">
    <property type="protein sequence ID" value="jg23381"/>
    <property type="gene ID" value="jg23381"/>
</dbReference>
<feature type="region of interest" description="Disordered" evidence="1">
    <location>
        <begin position="50"/>
        <end position="88"/>
    </location>
</feature>